<name>F3YY94_DESAF</name>
<dbReference type="KEGG" id="daf:Desaf_1198"/>
<feature type="region of interest" description="Disordered" evidence="1">
    <location>
        <begin position="1"/>
        <end position="82"/>
    </location>
</feature>
<dbReference type="AlphaFoldDB" id="F3YY94"/>
<proteinExistence type="predicted"/>
<gene>
    <name evidence="2" type="ORF">Desaf_1198</name>
</gene>
<feature type="compositionally biased region" description="Basic and acidic residues" evidence="1">
    <location>
        <begin position="1"/>
        <end position="24"/>
    </location>
</feature>
<reference evidence="2 3" key="1">
    <citation type="journal article" date="2011" name="J. Bacteriol.">
        <title>Genome sequence of the mercury-methylating and pleomorphic Desulfovibrio africanus Strain Walvis Bay.</title>
        <authorList>
            <person name="Brown S.D."/>
            <person name="Wall J.D."/>
            <person name="Kucken A.M."/>
            <person name="Gilmour C.C."/>
            <person name="Podar M."/>
            <person name="Brandt C.C."/>
            <person name="Teshima H."/>
            <person name="Detter J.C."/>
            <person name="Han C.S."/>
            <person name="Land M.L."/>
            <person name="Lucas S."/>
            <person name="Han J."/>
            <person name="Pennacchio L."/>
            <person name="Nolan M."/>
            <person name="Pitluck S."/>
            <person name="Woyke T."/>
            <person name="Goodwin L."/>
            <person name="Palumbo A.V."/>
            <person name="Elias D.A."/>
        </authorList>
    </citation>
    <scope>NUCLEOTIDE SEQUENCE [LARGE SCALE GENOMIC DNA]</scope>
    <source>
        <strain evidence="2 3">Walvis Bay</strain>
    </source>
</reference>
<evidence type="ECO:0000313" key="2">
    <source>
        <dbReference type="EMBL" id="EGJ49538.1"/>
    </source>
</evidence>
<sequence length="82" mass="9612">MPDKRQVEREAEQANKELRDKRGSSEGYEEVPGMEFERMRVTQGADVGTWSRQKAKERKSADGKVEQEMEELKRQREEGQEP</sequence>
<evidence type="ECO:0000313" key="3">
    <source>
        <dbReference type="Proteomes" id="UP000007844"/>
    </source>
</evidence>
<dbReference type="EMBL" id="CP003221">
    <property type="protein sequence ID" value="EGJ49538.1"/>
    <property type="molecule type" value="Genomic_DNA"/>
</dbReference>
<keyword evidence="3" id="KW-1185">Reference proteome</keyword>
<dbReference type="STRING" id="690850.Desaf_1198"/>
<feature type="compositionally biased region" description="Basic and acidic residues" evidence="1">
    <location>
        <begin position="58"/>
        <end position="82"/>
    </location>
</feature>
<organism evidence="2 3">
    <name type="scientific">Desulfocurvibacter africanus subsp. africanus str. Walvis Bay</name>
    <dbReference type="NCBI Taxonomy" id="690850"/>
    <lineage>
        <taxon>Bacteria</taxon>
        <taxon>Pseudomonadati</taxon>
        <taxon>Thermodesulfobacteriota</taxon>
        <taxon>Desulfovibrionia</taxon>
        <taxon>Desulfovibrionales</taxon>
        <taxon>Desulfovibrionaceae</taxon>
        <taxon>Desulfocurvibacter</taxon>
    </lineage>
</organism>
<evidence type="ECO:0000256" key="1">
    <source>
        <dbReference type="SAM" id="MobiDB-lite"/>
    </source>
</evidence>
<dbReference type="HOGENOM" id="CLU_2552671_0_0_7"/>
<protein>
    <submittedName>
        <fullName evidence="2">Uncharacterized protein</fullName>
    </submittedName>
</protein>
<dbReference type="RefSeq" id="WP_014259340.1">
    <property type="nucleotide sequence ID" value="NC_016629.1"/>
</dbReference>
<dbReference type="Proteomes" id="UP000007844">
    <property type="component" value="Chromosome"/>
</dbReference>
<accession>F3YY94</accession>